<feature type="transmembrane region" description="Helical" evidence="1">
    <location>
        <begin position="255"/>
        <end position="280"/>
    </location>
</feature>
<keyword evidence="1" id="KW-0812">Transmembrane</keyword>
<protein>
    <submittedName>
        <fullName evidence="2">Uncharacterized protein</fullName>
    </submittedName>
</protein>
<keyword evidence="1" id="KW-0472">Membrane</keyword>
<dbReference type="RefSeq" id="WP_121034065.1">
    <property type="nucleotide sequence ID" value="NZ_RBXT01000001.1"/>
</dbReference>
<organism evidence="2 3">
    <name type="scientific">Terracoccus luteus</name>
    <dbReference type="NCBI Taxonomy" id="53356"/>
    <lineage>
        <taxon>Bacteria</taxon>
        <taxon>Bacillati</taxon>
        <taxon>Actinomycetota</taxon>
        <taxon>Actinomycetes</taxon>
        <taxon>Micrococcales</taxon>
        <taxon>Intrasporangiaceae</taxon>
        <taxon>Terracoccus</taxon>
    </lineage>
</organism>
<evidence type="ECO:0000256" key="1">
    <source>
        <dbReference type="SAM" id="Phobius"/>
    </source>
</evidence>
<feature type="transmembrane region" description="Helical" evidence="1">
    <location>
        <begin position="157"/>
        <end position="180"/>
    </location>
</feature>
<dbReference type="Proteomes" id="UP000278440">
    <property type="component" value="Unassembled WGS sequence"/>
</dbReference>
<feature type="transmembrane region" description="Helical" evidence="1">
    <location>
        <begin position="127"/>
        <end position="145"/>
    </location>
</feature>
<sequence>MTTPDPATSPDNAVKTYRYLRLAMPTLVVMLFAAIAIEWGATGRRCLQESISAYYYTPAQGVFVGVLVAIGVCLVSIKGSTDLEDVLLNTAGVFAPIVAFVPTPKPGSCRSVPEPLLDTAAGVSNNVGALLVMGTVALVVAALVFRREAANGQARRALGAGILVTAATIAVGAVAFFAARGPFLEYAHYVAAFAMFGPIVGVVVINARLFGEARVGPGASSMEVYRNRYTVIAVLMVAALVLMYGWSLLVGWVHAVLWIEGVLITLFAVFWSVQTAELWNTLSRGARTRR</sequence>
<reference evidence="2 3" key="1">
    <citation type="submission" date="2018-10" db="EMBL/GenBank/DDBJ databases">
        <title>Sequencing the genomes of 1000 actinobacteria strains.</title>
        <authorList>
            <person name="Klenk H.-P."/>
        </authorList>
    </citation>
    <scope>NUCLEOTIDE SEQUENCE [LARGE SCALE GENOMIC DNA]</scope>
    <source>
        <strain evidence="2 3">DSM 44267</strain>
    </source>
</reference>
<comment type="caution">
    <text evidence="2">The sequence shown here is derived from an EMBL/GenBank/DDBJ whole genome shotgun (WGS) entry which is preliminary data.</text>
</comment>
<keyword evidence="3" id="KW-1185">Reference proteome</keyword>
<gene>
    <name evidence="2" type="ORF">DFJ68_2760</name>
</gene>
<dbReference type="OrthoDB" id="9803163at2"/>
<keyword evidence="1" id="KW-1133">Transmembrane helix</keyword>
<evidence type="ECO:0000313" key="2">
    <source>
        <dbReference type="EMBL" id="RKT79293.1"/>
    </source>
</evidence>
<feature type="transmembrane region" description="Helical" evidence="1">
    <location>
        <begin position="229"/>
        <end position="249"/>
    </location>
</feature>
<feature type="transmembrane region" description="Helical" evidence="1">
    <location>
        <begin position="53"/>
        <end position="77"/>
    </location>
</feature>
<proteinExistence type="predicted"/>
<name>A0A495Y2V2_9MICO</name>
<evidence type="ECO:0000313" key="3">
    <source>
        <dbReference type="Proteomes" id="UP000278440"/>
    </source>
</evidence>
<dbReference type="EMBL" id="RBXT01000001">
    <property type="protein sequence ID" value="RKT79293.1"/>
    <property type="molecule type" value="Genomic_DNA"/>
</dbReference>
<dbReference type="AlphaFoldDB" id="A0A495Y2V2"/>
<accession>A0A495Y2V2</accession>
<feature type="transmembrane region" description="Helical" evidence="1">
    <location>
        <begin position="20"/>
        <end position="41"/>
    </location>
</feature>
<feature type="transmembrane region" description="Helical" evidence="1">
    <location>
        <begin position="186"/>
        <end position="209"/>
    </location>
</feature>